<comment type="caution">
    <text evidence="2">The sequence shown here is derived from an EMBL/GenBank/DDBJ whole genome shotgun (WGS) entry which is preliminary data.</text>
</comment>
<reference evidence="2" key="2">
    <citation type="submission" date="2020-08" db="EMBL/GenBank/DDBJ databases">
        <title>Plant Genome Project.</title>
        <authorList>
            <person name="Zhang R.-G."/>
        </authorList>
    </citation>
    <scope>NUCLEOTIDE SEQUENCE</scope>
    <source>
        <strain evidence="2">Huo1</strain>
        <tissue evidence="2">Leaf</tissue>
    </source>
</reference>
<feature type="compositionally biased region" description="Polar residues" evidence="1">
    <location>
        <begin position="94"/>
        <end position="109"/>
    </location>
</feature>
<feature type="region of interest" description="Disordered" evidence="1">
    <location>
        <begin position="1"/>
        <end position="39"/>
    </location>
</feature>
<protein>
    <submittedName>
        <fullName evidence="2">Uncharacterized protein</fullName>
    </submittedName>
</protein>
<keyword evidence="3" id="KW-1185">Reference proteome</keyword>
<reference evidence="2" key="1">
    <citation type="submission" date="2018-01" db="EMBL/GenBank/DDBJ databases">
        <authorList>
            <person name="Mao J.F."/>
        </authorList>
    </citation>
    <scope>NUCLEOTIDE SEQUENCE</scope>
    <source>
        <strain evidence="2">Huo1</strain>
        <tissue evidence="2">Leaf</tissue>
    </source>
</reference>
<proteinExistence type="predicted"/>
<evidence type="ECO:0000313" key="3">
    <source>
        <dbReference type="Proteomes" id="UP000298416"/>
    </source>
</evidence>
<organism evidence="2">
    <name type="scientific">Salvia splendens</name>
    <name type="common">Scarlet sage</name>
    <dbReference type="NCBI Taxonomy" id="180675"/>
    <lineage>
        <taxon>Eukaryota</taxon>
        <taxon>Viridiplantae</taxon>
        <taxon>Streptophyta</taxon>
        <taxon>Embryophyta</taxon>
        <taxon>Tracheophyta</taxon>
        <taxon>Spermatophyta</taxon>
        <taxon>Magnoliopsida</taxon>
        <taxon>eudicotyledons</taxon>
        <taxon>Gunneridae</taxon>
        <taxon>Pentapetalae</taxon>
        <taxon>asterids</taxon>
        <taxon>lamiids</taxon>
        <taxon>Lamiales</taxon>
        <taxon>Lamiaceae</taxon>
        <taxon>Nepetoideae</taxon>
        <taxon>Mentheae</taxon>
        <taxon>Salviinae</taxon>
        <taxon>Salvia</taxon>
        <taxon>Salvia subgen. Calosphace</taxon>
        <taxon>core Calosphace</taxon>
    </lineage>
</organism>
<dbReference type="EMBL" id="PNBA02000014">
    <property type="protein sequence ID" value="KAG6401537.1"/>
    <property type="molecule type" value="Genomic_DNA"/>
</dbReference>
<gene>
    <name evidence="2" type="ORF">SASPL_138396</name>
</gene>
<sequence length="175" mass="20066">MKQVQTVEFEVEGQRESSSDAVRSPPDTVRNSQETSVGGSSEHENLIQCICVYFYITATTLMYSIDLGGNEVVFPFIRLERKRKSQRPRKACSVRTSVETRQSGLQSRGLNRPPNLPKRPSNLKVFTLLELKQITRNFSNSAKLGRVDSDVFLRVLSRARKIRIRRLPWAIKPTW</sequence>
<feature type="compositionally biased region" description="Polar residues" evidence="1">
    <location>
        <begin position="29"/>
        <end position="39"/>
    </location>
</feature>
<accession>A0A8X8ZE98</accession>
<dbReference type="Proteomes" id="UP000298416">
    <property type="component" value="Unassembled WGS sequence"/>
</dbReference>
<dbReference type="AlphaFoldDB" id="A0A8X8ZE98"/>
<evidence type="ECO:0000313" key="2">
    <source>
        <dbReference type="EMBL" id="KAG6401537.1"/>
    </source>
</evidence>
<evidence type="ECO:0000256" key="1">
    <source>
        <dbReference type="SAM" id="MobiDB-lite"/>
    </source>
</evidence>
<feature type="region of interest" description="Disordered" evidence="1">
    <location>
        <begin position="88"/>
        <end position="116"/>
    </location>
</feature>
<name>A0A8X8ZE98_SALSN</name>